<dbReference type="InterPro" id="IPR049119">
    <property type="entry name" value="FlgK_D2-like"/>
</dbReference>
<dbReference type="InterPro" id="IPR010930">
    <property type="entry name" value="Flg_bb/hook_C_dom"/>
</dbReference>
<dbReference type="PANTHER" id="PTHR30033">
    <property type="entry name" value="FLAGELLAR HOOK-ASSOCIATED PROTEIN 1"/>
    <property type="match status" value="1"/>
</dbReference>
<reference evidence="11 12" key="1">
    <citation type="submission" date="2019-03" db="EMBL/GenBank/DDBJ databases">
        <title>Genomic Encyclopedia of Type Strains, Phase IV (KMG-IV): sequencing the most valuable type-strain genomes for metagenomic binning, comparative biology and taxonomic classification.</title>
        <authorList>
            <person name="Goeker M."/>
        </authorList>
    </citation>
    <scope>NUCLEOTIDE SEQUENCE [LARGE SCALE GENOMIC DNA]</scope>
    <source>
        <strain evidence="11 12">DSM 18555</strain>
    </source>
</reference>
<dbReference type="PANTHER" id="PTHR30033:SF1">
    <property type="entry name" value="FLAGELLAR HOOK-ASSOCIATED PROTEIN 1"/>
    <property type="match status" value="1"/>
</dbReference>
<dbReference type="Pfam" id="PF21158">
    <property type="entry name" value="flgK_1st_1"/>
    <property type="match status" value="1"/>
</dbReference>
<evidence type="ECO:0000313" key="11">
    <source>
        <dbReference type="EMBL" id="TDN94896.1"/>
    </source>
</evidence>
<evidence type="ECO:0000256" key="2">
    <source>
        <dbReference type="ARBA" id="ARBA00004613"/>
    </source>
</evidence>
<evidence type="ECO:0000256" key="3">
    <source>
        <dbReference type="ARBA" id="ARBA00009677"/>
    </source>
</evidence>
<dbReference type="PRINTS" id="PR01005">
    <property type="entry name" value="FLGHOOKAP1"/>
</dbReference>
<dbReference type="GO" id="GO:0005198">
    <property type="term" value="F:structural molecule activity"/>
    <property type="evidence" value="ECO:0007669"/>
    <property type="project" value="InterPro"/>
</dbReference>
<feature type="domain" description="Flagellar hook-associated protein 1 D3" evidence="9">
    <location>
        <begin position="435"/>
        <end position="536"/>
    </location>
</feature>
<dbReference type="AlphaFoldDB" id="A0A4R6GIT2"/>
<protein>
    <recommendedName>
        <fullName evidence="4">Flagellar hook-associated protein 1</fullName>
    </recommendedName>
</protein>
<evidence type="ECO:0000256" key="1">
    <source>
        <dbReference type="ARBA" id="ARBA00004365"/>
    </source>
</evidence>
<keyword evidence="6" id="KW-0975">Bacterial flagellum</keyword>
<comment type="similarity">
    <text evidence="3">Belongs to the flagella basal body rod proteins family.</text>
</comment>
<dbReference type="GO" id="GO:0009424">
    <property type="term" value="C:bacterial-type flagellum hook"/>
    <property type="evidence" value="ECO:0007669"/>
    <property type="project" value="InterPro"/>
</dbReference>
<feature type="domain" description="Flagellar hook-associated protein FlgK helical" evidence="10">
    <location>
        <begin position="93"/>
        <end position="325"/>
    </location>
</feature>
<dbReference type="Proteomes" id="UP000294737">
    <property type="component" value="Unassembled WGS sequence"/>
</dbReference>
<evidence type="ECO:0000256" key="6">
    <source>
        <dbReference type="ARBA" id="ARBA00023143"/>
    </source>
</evidence>
<accession>A0A4R6GIT2</accession>
<evidence type="ECO:0000259" key="8">
    <source>
        <dbReference type="Pfam" id="PF21158"/>
    </source>
</evidence>
<dbReference type="SUPFAM" id="SSF64518">
    <property type="entry name" value="Phase 1 flagellin"/>
    <property type="match status" value="2"/>
</dbReference>
<evidence type="ECO:0000313" key="12">
    <source>
        <dbReference type="Proteomes" id="UP000294737"/>
    </source>
</evidence>
<dbReference type="NCBIfam" id="TIGR02492">
    <property type="entry name" value="flgK_ends"/>
    <property type="match status" value="1"/>
</dbReference>
<sequence length="645" mass="66587">MANILSIANSALAAAQAGLATTGHNIANQKTPGYSRQLVIQASLGGQNLGGGYIGSGTTVETVRRVYNDFIATQVVAAQGSASQLQSYADQISKINNMMADSSTGLTPVIQDFFKGIQDLVANPGSAASRQAMLSGAESLAARFQTMDGQFRSIREGVNTEITASVTNINAYAKQISQLNNAIAKAQNSDGQPPNDLLDQRDFLIGELAKETKVTVNKQSNGYSVFVGNGQPLVVGTTTYELTTVASSTDLGRLEVGYITNGTTVTLPENSMTGGKLGGLFEFRSKSLDPMQNSLGRIALGIAETFNAQHRLGQDQNGALGGDFFNSAQPAVNSDFNNTGTAVVGATISNVSALTTSDYRVSYDGTNYSVTRLSDNASMYSGATFPTATIDGVDLTMTSGPMAAGDKYVVRPTVNGAADFNVLIKDLSSIAAATPIVTAATTTNTGTGAISAGSINAAFTAATVATPVTLTYNAAGGTLTGFPAAMPVTVTTNGVATTYAAGAPVPYTAGSTISFGGAEIKLSGVPADGDTFKISANVNGSGDNRNMLALGELQTKNILQGGTANYNTAYSQLVSLVGNKTRELQVNSAAEGGLLKSLQTTQQSESGVNLDEEATNLLQYQQAYQAAAKVMQAVSDMFDILASLH</sequence>
<keyword evidence="12" id="KW-1185">Reference proteome</keyword>
<proteinExistence type="inferred from homology"/>
<dbReference type="Pfam" id="PF22638">
    <property type="entry name" value="FlgK_D1"/>
    <property type="match status" value="1"/>
</dbReference>
<dbReference type="InterPro" id="IPR049474">
    <property type="entry name" value="FlgK_D3"/>
</dbReference>
<feature type="domain" description="Flagellar basal-body/hook protein C-terminal" evidence="7">
    <location>
        <begin position="605"/>
        <end position="644"/>
    </location>
</feature>
<evidence type="ECO:0000259" key="10">
    <source>
        <dbReference type="Pfam" id="PF22638"/>
    </source>
</evidence>
<dbReference type="InterPro" id="IPR053927">
    <property type="entry name" value="FlgK_helical"/>
</dbReference>
<gene>
    <name evidence="11" type="ORF">EV677_1457</name>
</gene>
<dbReference type="Pfam" id="PF06429">
    <property type="entry name" value="Flg_bbr_C"/>
    <property type="match status" value="1"/>
</dbReference>
<dbReference type="Pfam" id="PF21159">
    <property type="entry name" value="FlgK_2nd"/>
    <property type="match status" value="1"/>
</dbReference>
<dbReference type="GO" id="GO:0044780">
    <property type="term" value="P:bacterial-type flagellum assembly"/>
    <property type="evidence" value="ECO:0007669"/>
    <property type="project" value="InterPro"/>
</dbReference>
<evidence type="ECO:0000259" key="7">
    <source>
        <dbReference type="Pfam" id="PF06429"/>
    </source>
</evidence>
<evidence type="ECO:0000256" key="5">
    <source>
        <dbReference type="ARBA" id="ARBA00022525"/>
    </source>
</evidence>
<comment type="caution">
    <text evidence="11">The sequence shown here is derived from an EMBL/GenBank/DDBJ whole genome shotgun (WGS) entry which is preliminary data.</text>
</comment>
<evidence type="ECO:0000256" key="4">
    <source>
        <dbReference type="ARBA" id="ARBA00016244"/>
    </source>
</evidence>
<feature type="domain" description="Flagellar hook-associated protein 1 D2-like" evidence="8">
    <location>
        <begin position="334"/>
        <end position="412"/>
    </location>
</feature>
<dbReference type="EMBL" id="SNWF01000004">
    <property type="protein sequence ID" value="TDN94896.1"/>
    <property type="molecule type" value="Genomic_DNA"/>
</dbReference>
<comment type="subcellular location">
    <subcellularLocation>
        <location evidence="1">Bacterial flagellum</location>
    </subcellularLocation>
    <subcellularLocation>
        <location evidence="2">Secreted</location>
    </subcellularLocation>
</comment>
<dbReference type="RefSeq" id="WP_112991575.1">
    <property type="nucleotide sequence ID" value="NZ_PTLZ01000001.1"/>
</dbReference>
<keyword evidence="5" id="KW-0964">Secreted</keyword>
<keyword evidence="11" id="KW-0966">Cell projection</keyword>
<dbReference type="OrthoDB" id="9802553at2"/>
<dbReference type="GO" id="GO:0005576">
    <property type="term" value="C:extracellular region"/>
    <property type="evidence" value="ECO:0007669"/>
    <property type="project" value="UniProtKB-SubCell"/>
</dbReference>
<keyword evidence="11" id="KW-0282">Flagellum</keyword>
<evidence type="ECO:0000259" key="9">
    <source>
        <dbReference type="Pfam" id="PF21159"/>
    </source>
</evidence>
<organism evidence="11 12">
    <name type="scientific">Herminiimonas fonticola</name>
    <dbReference type="NCBI Taxonomy" id="303380"/>
    <lineage>
        <taxon>Bacteria</taxon>
        <taxon>Pseudomonadati</taxon>
        <taxon>Pseudomonadota</taxon>
        <taxon>Betaproteobacteria</taxon>
        <taxon>Burkholderiales</taxon>
        <taxon>Oxalobacteraceae</taxon>
        <taxon>Herminiimonas</taxon>
    </lineage>
</organism>
<keyword evidence="11" id="KW-0969">Cilium</keyword>
<dbReference type="InterPro" id="IPR002371">
    <property type="entry name" value="FlgK"/>
</dbReference>
<name>A0A4R6GIT2_9BURK</name>